<evidence type="ECO:0000313" key="2">
    <source>
        <dbReference type="Proteomes" id="UP000790709"/>
    </source>
</evidence>
<organism evidence="1 2">
    <name type="scientific">Leucogyrophana mollusca</name>
    <dbReference type="NCBI Taxonomy" id="85980"/>
    <lineage>
        <taxon>Eukaryota</taxon>
        <taxon>Fungi</taxon>
        <taxon>Dikarya</taxon>
        <taxon>Basidiomycota</taxon>
        <taxon>Agaricomycotina</taxon>
        <taxon>Agaricomycetes</taxon>
        <taxon>Agaricomycetidae</taxon>
        <taxon>Boletales</taxon>
        <taxon>Boletales incertae sedis</taxon>
        <taxon>Leucogyrophana</taxon>
    </lineage>
</organism>
<comment type="caution">
    <text evidence="1">The sequence shown here is derived from an EMBL/GenBank/DDBJ whole genome shotgun (WGS) entry which is preliminary data.</text>
</comment>
<dbReference type="EMBL" id="MU266498">
    <property type="protein sequence ID" value="KAH7922096.1"/>
    <property type="molecule type" value="Genomic_DNA"/>
</dbReference>
<proteinExistence type="predicted"/>
<dbReference type="Proteomes" id="UP000790709">
    <property type="component" value="Unassembled WGS sequence"/>
</dbReference>
<sequence length="914" mass="100582">MLSDVKTSPTKGKSKEDGRWQSNWWDFHPLVEHIQRPVAWTTSSVIFVAHFTQPLVVARLLPSSKQFSIPSPAPVHSTPASYEPPTVISVSPNDHWLFAYFPGRETDGIGCLWNRGFHIDSWSVKEFWTFPRGAGVVAAAWAGAEREWVTSPDGSTSRLPHCGPLTPVTNPTLLLVTQAHQLNVCYLRTYSPSLRVMTCSLTQPYFASENPAHPAQEMPGGAKTSRQCIRASIGFIYSESSILIAMRSQRYPSDAMKHALDNSLEPVVPQGASQSPTSTDDSPASIDWDAWGEESTIDLCEVKLRFDGMIMSLISNPLPPLHHTQAKLTNLLFVCTPFRSDPTSSPRKDKQAPRNHPPELASTYLVATFLDFEDYSAPPKSEMTVFTLARNLPPTPGKPAWLARQIANRSFSPRVLTFSVPCVAPSISRKACVIAALVDTVGIVPRNARDRKEVPVGNLVVLQLSDLSTDPDWEDSVIMSPVESAGTHWPLSISVSPNRALVCAVSAVRTTIHVLPRIRVAIDTKDLILQRSPFALPLVSALLSRKSIADISHVLSLRSSSTDLLVDTLRGAILLLEANARSYSSIASRMPEALGAVVEIYRTKARQTEDEDDQRHFTALWQNAHDMCSIAAYMRAFEECRDDDGYDLDAVWQLVSLSGWVISFLENLLKECVALIDITDTEPKPKTEPVDVDVFSRDMTSSRASFLPSFDTPILLHLVHPFASSNLCDVVSHVNRFHKFLGSLTAKGESSHIARDVLLDLVSCSGLNVGALESALKGTITELKHIPSDDVRVALARCHPVPSMYAPLRKIVQTLTSSSIVDKPRLFIKPSDLIDGFASLSTSEQSGKKQEKDVITRGLLLKRGPGLSCVRCGSRSEIGSEIGVAGHISIKWRSWERKWSAHCICGGSWVSRNT</sequence>
<accession>A0ACB8BA51</accession>
<keyword evidence="2" id="KW-1185">Reference proteome</keyword>
<reference evidence="1" key="1">
    <citation type="journal article" date="2021" name="New Phytol.">
        <title>Evolutionary innovations through gain and loss of genes in the ectomycorrhizal Boletales.</title>
        <authorList>
            <person name="Wu G."/>
            <person name="Miyauchi S."/>
            <person name="Morin E."/>
            <person name="Kuo A."/>
            <person name="Drula E."/>
            <person name="Varga T."/>
            <person name="Kohler A."/>
            <person name="Feng B."/>
            <person name="Cao Y."/>
            <person name="Lipzen A."/>
            <person name="Daum C."/>
            <person name="Hundley H."/>
            <person name="Pangilinan J."/>
            <person name="Johnson J."/>
            <person name="Barry K."/>
            <person name="LaButti K."/>
            <person name="Ng V."/>
            <person name="Ahrendt S."/>
            <person name="Min B."/>
            <person name="Choi I.G."/>
            <person name="Park H."/>
            <person name="Plett J.M."/>
            <person name="Magnuson J."/>
            <person name="Spatafora J.W."/>
            <person name="Nagy L.G."/>
            <person name="Henrissat B."/>
            <person name="Grigoriev I.V."/>
            <person name="Yang Z.L."/>
            <person name="Xu J."/>
            <person name="Martin F.M."/>
        </authorList>
    </citation>
    <scope>NUCLEOTIDE SEQUENCE</scope>
    <source>
        <strain evidence="1">KUC20120723A-06</strain>
    </source>
</reference>
<evidence type="ECO:0000313" key="1">
    <source>
        <dbReference type="EMBL" id="KAH7922096.1"/>
    </source>
</evidence>
<protein>
    <submittedName>
        <fullName evidence="1">Uncharacterized protein</fullName>
    </submittedName>
</protein>
<gene>
    <name evidence="1" type="ORF">BV22DRAFT_1095214</name>
</gene>
<name>A0ACB8BA51_9AGAM</name>